<proteinExistence type="predicted"/>
<feature type="compositionally biased region" description="Basic and acidic residues" evidence="1">
    <location>
        <begin position="26"/>
        <end position="37"/>
    </location>
</feature>
<keyword evidence="2" id="KW-0812">Transmembrane</keyword>
<protein>
    <submittedName>
        <fullName evidence="3">Uncharacterized protein</fullName>
    </submittedName>
</protein>
<dbReference type="RefSeq" id="WP_129425043.1">
    <property type="nucleotide sequence ID" value="NZ_SDPW01000001.1"/>
</dbReference>
<keyword evidence="2" id="KW-1133">Transmembrane helix</keyword>
<evidence type="ECO:0000313" key="4">
    <source>
        <dbReference type="Proteomes" id="UP000293345"/>
    </source>
</evidence>
<evidence type="ECO:0000313" key="3">
    <source>
        <dbReference type="EMBL" id="RXZ54554.1"/>
    </source>
</evidence>
<name>A0A4Q2K4I5_9ACTN</name>
<organism evidence="3 4">
    <name type="scientific">Senegalimassilia faecalis</name>
    <dbReference type="NCBI Taxonomy" id="2509433"/>
    <lineage>
        <taxon>Bacteria</taxon>
        <taxon>Bacillati</taxon>
        <taxon>Actinomycetota</taxon>
        <taxon>Coriobacteriia</taxon>
        <taxon>Coriobacteriales</taxon>
        <taxon>Coriobacteriaceae</taxon>
        <taxon>Senegalimassilia</taxon>
    </lineage>
</organism>
<evidence type="ECO:0000256" key="1">
    <source>
        <dbReference type="SAM" id="MobiDB-lite"/>
    </source>
</evidence>
<keyword evidence="2" id="KW-0472">Membrane</keyword>
<evidence type="ECO:0000256" key="2">
    <source>
        <dbReference type="SAM" id="Phobius"/>
    </source>
</evidence>
<dbReference type="EMBL" id="SDPW01000001">
    <property type="protein sequence ID" value="RXZ54554.1"/>
    <property type="molecule type" value="Genomic_DNA"/>
</dbReference>
<reference evidence="3 4" key="1">
    <citation type="submission" date="2019-01" db="EMBL/GenBank/DDBJ databases">
        <title>Senegalimassilia sp. nov. KGMB04484 isolated human feces.</title>
        <authorList>
            <person name="Han K.-I."/>
            <person name="Kim J.-S."/>
            <person name="Lee K.C."/>
            <person name="Suh M.K."/>
            <person name="Eom M.K."/>
            <person name="Lee J.H."/>
            <person name="Park S.-H."/>
            <person name="Kang S.W."/>
            <person name="Park J.-E."/>
            <person name="Oh B.S."/>
            <person name="Yu S.Y."/>
            <person name="Choi S.-H."/>
            <person name="Lee D.H."/>
            <person name="Yoon H."/>
            <person name="Kim B.-Y."/>
            <person name="Lee J.H."/>
            <person name="Lee J.-S."/>
        </authorList>
    </citation>
    <scope>NUCLEOTIDE SEQUENCE [LARGE SCALE GENOMIC DNA]</scope>
    <source>
        <strain evidence="3 4">KGMB04484</strain>
    </source>
</reference>
<dbReference type="Proteomes" id="UP000293345">
    <property type="component" value="Unassembled WGS sequence"/>
</dbReference>
<accession>A0A4Q2K4I5</accession>
<feature type="region of interest" description="Disordered" evidence="1">
    <location>
        <begin position="1"/>
        <end position="37"/>
    </location>
</feature>
<keyword evidence="4" id="KW-1185">Reference proteome</keyword>
<gene>
    <name evidence="3" type="ORF">ET524_08725</name>
</gene>
<comment type="caution">
    <text evidence="3">The sequence shown here is derived from an EMBL/GenBank/DDBJ whole genome shotgun (WGS) entry which is preliminary data.</text>
</comment>
<sequence length="363" mass="39616">MRSAEAASETRKDGISPHGRATKMTSKREQSELEPKTAEQYRQAADAHAQTLKDFWKRFLVSGLFVMAAIIIILASLAWFVSNNQVKAETATLSAKGDRFALTGVSGDDTHQGVYDNVAAFGTNDSMAVSATVNLNNYNGGEVGPGASGTIQFTVTPVATDLGNVQVSLERAVQLRTSDNSVGEVQKDGTLCDLFRGHILFFEKKDGEGVFPGKDASGYYSNPLISDVLTVVSSEFQDESGKTTKTVTRTLYWAWPSQLQAFVLTGNVNYYQNLFAPASDTTAFDSAGYATLQADINKNLGCYYAALDNQGRYFTPKMVPEVSPSMSSNNMDTCSLYYNYADEQLGSQVEYFQLRFSAQEVNN</sequence>
<dbReference type="OrthoDB" id="3197416at2"/>
<feature type="transmembrane region" description="Helical" evidence="2">
    <location>
        <begin position="59"/>
        <end position="81"/>
    </location>
</feature>
<dbReference type="AlphaFoldDB" id="A0A4Q2K4I5"/>